<keyword evidence="1" id="KW-0732">Signal</keyword>
<sequence length="169" mass="19042">MRQLALILGTCLTTISCLITQPLLAESPSISSPSDAPLELDLLTNPKGSIITANIIDQGKLSVPSLWWIKEISEHKLLDNWIAYPFTNHQTARVDVIVNQQIWSLLDYLERYDFVNNLGDIARSYGYNIRVFNYQKESLASYTCNFDTNPLSCKIKINSQNNFGLGNSL</sequence>
<evidence type="ECO:0000313" key="2">
    <source>
        <dbReference type="EMBL" id="PMB00724.1"/>
    </source>
</evidence>
<feature type="signal peptide" evidence="1">
    <location>
        <begin position="1"/>
        <end position="25"/>
    </location>
</feature>
<organism evidence="2 3">
    <name type="scientific">Fischerella thermalis CCMEE 5268</name>
    <dbReference type="NCBI Taxonomy" id="2019662"/>
    <lineage>
        <taxon>Bacteria</taxon>
        <taxon>Bacillati</taxon>
        <taxon>Cyanobacteriota</taxon>
        <taxon>Cyanophyceae</taxon>
        <taxon>Nostocales</taxon>
        <taxon>Hapalosiphonaceae</taxon>
        <taxon>Fischerella</taxon>
    </lineage>
</organism>
<dbReference type="RefSeq" id="WP_102171275.1">
    <property type="nucleotide sequence ID" value="NZ_NMQA01000022.1"/>
</dbReference>
<name>A0A2N6KLL9_9CYAN</name>
<dbReference type="AlphaFoldDB" id="A0A2N6KLL9"/>
<proteinExistence type="predicted"/>
<accession>A0A2N6KLL9</accession>
<reference evidence="2 3" key="1">
    <citation type="submission" date="2017-07" db="EMBL/GenBank/DDBJ databases">
        <title>Genomes of Fischerella (Mastigocladus) sp. strains.</title>
        <authorList>
            <person name="Miller S.R."/>
        </authorList>
    </citation>
    <scope>NUCLEOTIDE SEQUENCE [LARGE SCALE GENOMIC DNA]</scope>
    <source>
        <strain evidence="2 3">CCMEE 5268</strain>
    </source>
</reference>
<evidence type="ECO:0008006" key="4">
    <source>
        <dbReference type="Google" id="ProtNLM"/>
    </source>
</evidence>
<comment type="caution">
    <text evidence="2">The sequence shown here is derived from an EMBL/GenBank/DDBJ whole genome shotgun (WGS) entry which is preliminary data.</text>
</comment>
<dbReference type="PROSITE" id="PS51257">
    <property type="entry name" value="PROKAR_LIPOPROTEIN"/>
    <property type="match status" value="1"/>
</dbReference>
<dbReference type="EMBL" id="NMQA01000022">
    <property type="protein sequence ID" value="PMB00724.1"/>
    <property type="molecule type" value="Genomic_DNA"/>
</dbReference>
<gene>
    <name evidence="2" type="ORF">CEN50_02285</name>
</gene>
<evidence type="ECO:0000256" key="1">
    <source>
        <dbReference type="SAM" id="SignalP"/>
    </source>
</evidence>
<dbReference type="Proteomes" id="UP000235025">
    <property type="component" value="Unassembled WGS sequence"/>
</dbReference>
<feature type="chain" id="PRO_5015008783" description="Toxin co-regulated pilus biosynthesis protein Q C-terminal domain-containing protein" evidence="1">
    <location>
        <begin position="26"/>
        <end position="169"/>
    </location>
</feature>
<evidence type="ECO:0000313" key="3">
    <source>
        <dbReference type="Proteomes" id="UP000235025"/>
    </source>
</evidence>
<protein>
    <recommendedName>
        <fullName evidence="4">Toxin co-regulated pilus biosynthesis protein Q C-terminal domain-containing protein</fullName>
    </recommendedName>
</protein>